<evidence type="ECO:0000256" key="1">
    <source>
        <dbReference type="ARBA" id="ARBA00022737"/>
    </source>
</evidence>
<dbReference type="PROSITE" id="PS50297">
    <property type="entry name" value="ANK_REP_REGION"/>
    <property type="match status" value="1"/>
</dbReference>
<dbReference type="PANTHER" id="PTHR24171">
    <property type="entry name" value="ANKYRIN REPEAT DOMAIN-CONTAINING PROTEIN 39-RELATED"/>
    <property type="match status" value="1"/>
</dbReference>
<name>A0A4Y7QDL6_9AGAM</name>
<reference evidence="4 5" key="1">
    <citation type="submission" date="2018-06" db="EMBL/GenBank/DDBJ databases">
        <title>A transcriptomic atlas of mushroom development highlights an independent origin of complex multicellularity.</title>
        <authorList>
            <consortium name="DOE Joint Genome Institute"/>
            <person name="Krizsan K."/>
            <person name="Almasi E."/>
            <person name="Merenyi Z."/>
            <person name="Sahu N."/>
            <person name="Viragh M."/>
            <person name="Koszo T."/>
            <person name="Mondo S."/>
            <person name="Kiss B."/>
            <person name="Balint B."/>
            <person name="Kues U."/>
            <person name="Barry K."/>
            <person name="Hegedus J.C."/>
            <person name="Henrissat B."/>
            <person name="Johnson J."/>
            <person name="Lipzen A."/>
            <person name="Ohm R."/>
            <person name="Nagy I."/>
            <person name="Pangilinan J."/>
            <person name="Yan J."/>
            <person name="Xiong Y."/>
            <person name="Grigoriev I.V."/>
            <person name="Hibbett D.S."/>
            <person name="Nagy L.G."/>
        </authorList>
    </citation>
    <scope>NUCLEOTIDE SEQUENCE [LARGE SCALE GENOMIC DNA]</scope>
    <source>
        <strain evidence="4 5">SZMC22713</strain>
    </source>
</reference>
<dbReference type="STRING" id="50990.A0A4Y7QDL6"/>
<dbReference type="EMBL" id="ML170165">
    <property type="protein sequence ID" value="TDL24959.1"/>
    <property type="molecule type" value="Genomic_DNA"/>
</dbReference>
<evidence type="ECO:0000256" key="2">
    <source>
        <dbReference type="ARBA" id="ARBA00023043"/>
    </source>
</evidence>
<dbReference type="OrthoDB" id="366390at2759"/>
<dbReference type="PROSITE" id="PS50088">
    <property type="entry name" value="ANK_REPEAT"/>
    <property type="match status" value="2"/>
</dbReference>
<keyword evidence="2 3" id="KW-0040">ANK repeat</keyword>
<dbReference type="Pfam" id="PF12796">
    <property type="entry name" value="Ank_2"/>
    <property type="match status" value="1"/>
</dbReference>
<dbReference type="Proteomes" id="UP000294933">
    <property type="component" value="Unassembled WGS sequence"/>
</dbReference>
<dbReference type="SMART" id="SM00248">
    <property type="entry name" value="ANK"/>
    <property type="match status" value="2"/>
</dbReference>
<feature type="repeat" description="ANK" evidence="3">
    <location>
        <begin position="75"/>
        <end position="107"/>
    </location>
</feature>
<evidence type="ECO:0000313" key="5">
    <source>
        <dbReference type="Proteomes" id="UP000294933"/>
    </source>
</evidence>
<dbReference type="Gene3D" id="1.25.40.20">
    <property type="entry name" value="Ankyrin repeat-containing domain"/>
    <property type="match status" value="1"/>
</dbReference>
<dbReference type="InterPro" id="IPR036770">
    <property type="entry name" value="Ankyrin_rpt-contain_sf"/>
</dbReference>
<evidence type="ECO:0000256" key="3">
    <source>
        <dbReference type="PROSITE-ProRule" id="PRU00023"/>
    </source>
</evidence>
<proteinExistence type="predicted"/>
<feature type="repeat" description="ANK" evidence="3">
    <location>
        <begin position="42"/>
        <end position="74"/>
    </location>
</feature>
<dbReference type="VEuPathDB" id="FungiDB:BD410DRAFT_766596"/>
<dbReference type="AlphaFoldDB" id="A0A4Y7QDL6"/>
<dbReference type="SUPFAM" id="SSF48403">
    <property type="entry name" value="Ankyrin repeat"/>
    <property type="match status" value="1"/>
</dbReference>
<sequence>MSLPPETLDFAAKVFDLARQGDEQTLRMYLDAGLPPNLTNDKGNTLLMLSAYAGHASTVRLLHEKGADVNRLNDRQQSPLAGAIFKNEEEVVRLLVELGADPRLGDPSAIQSAKIFGQIRWLDLLGATEAERAAPVM</sequence>
<keyword evidence="5" id="KW-1185">Reference proteome</keyword>
<evidence type="ECO:0000313" key="4">
    <source>
        <dbReference type="EMBL" id="TDL24959.1"/>
    </source>
</evidence>
<accession>A0A4Y7QDL6</accession>
<organism evidence="4 5">
    <name type="scientific">Rickenella mellea</name>
    <dbReference type="NCBI Taxonomy" id="50990"/>
    <lineage>
        <taxon>Eukaryota</taxon>
        <taxon>Fungi</taxon>
        <taxon>Dikarya</taxon>
        <taxon>Basidiomycota</taxon>
        <taxon>Agaricomycotina</taxon>
        <taxon>Agaricomycetes</taxon>
        <taxon>Hymenochaetales</taxon>
        <taxon>Rickenellaceae</taxon>
        <taxon>Rickenella</taxon>
    </lineage>
</organism>
<dbReference type="InterPro" id="IPR002110">
    <property type="entry name" value="Ankyrin_rpt"/>
</dbReference>
<protein>
    <submittedName>
        <fullName evidence="4">Ankyrin</fullName>
    </submittedName>
</protein>
<gene>
    <name evidence="4" type="ORF">BD410DRAFT_766596</name>
</gene>
<keyword evidence="1" id="KW-0677">Repeat</keyword>